<keyword evidence="5" id="KW-1185">Reference proteome</keyword>
<dbReference type="AlphaFoldDB" id="A0A9W7E5K4"/>
<feature type="domain" description="Tubby C-terminal" evidence="3">
    <location>
        <begin position="227"/>
        <end position="459"/>
    </location>
</feature>
<dbReference type="InterPro" id="IPR025659">
    <property type="entry name" value="Tubby-like_C"/>
</dbReference>
<feature type="compositionally biased region" description="Basic residues" evidence="2">
    <location>
        <begin position="94"/>
        <end position="103"/>
    </location>
</feature>
<reference evidence="5" key="1">
    <citation type="journal article" date="2023" name="Commun. Biol.">
        <title>Genome analysis of Parmales, the sister group of diatoms, reveals the evolutionary specialization of diatoms from phago-mixotrophs to photoautotrophs.</title>
        <authorList>
            <person name="Ban H."/>
            <person name="Sato S."/>
            <person name="Yoshikawa S."/>
            <person name="Yamada K."/>
            <person name="Nakamura Y."/>
            <person name="Ichinomiya M."/>
            <person name="Sato N."/>
            <person name="Blanc-Mathieu R."/>
            <person name="Endo H."/>
            <person name="Kuwata A."/>
            <person name="Ogata H."/>
        </authorList>
    </citation>
    <scope>NUCLEOTIDE SEQUENCE [LARGE SCALE GENOMIC DNA]</scope>
    <source>
        <strain evidence="5">NIES 3701</strain>
    </source>
</reference>
<feature type="compositionally biased region" description="Pro residues" evidence="2">
    <location>
        <begin position="105"/>
        <end position="125"/>
    </location>
</feature>
<dbReference type="Pfam" id="PF01167">
    <property type="entry name" value="Tub"/>
    <property type="match status" value="1"/>
</dbReference>
<feature type="compositionally biased region" description="Acidic residues" evidence="2">
    <location>
        <begin position="62"/>
        <end position="79"/>
    </location>
</feature>
<feature type="compositionally biased region" description="Basic and acidic residues" evidence="2">
    <location>
        <begin position="1"/>
        <end position="15"/>
    </location>
</feature>
<dbReference type="PRINTS" id="PR01573">
    <property type="entry name" value="SUPERTUBBY"/>
</dbReference>
<dbReference type="Gene3D" id="3.20.90.10">
    <property type="entry name" value="Tubby Protein, Chain A"/>
    <property type="match status" value="1"/>
</dbReference>
<name>A0A9W7E5K4_9STRA</name>
<evidence type="ECO:0000313" key="4">
    <source>
        <dbReference type="EMBL" id="GMH66483.1"/>
    </source>
</evidence>
<comment type="caution">
    <text evidence="4">The sequence shown here is derived from an EMBL/GenBank/DDBJ whole genome shotgun (WGS) entry which is preliminary data.</text>
</comment>
<dbReference type="EMBL" id="BRXY01000108">
    <property type="protein sequence ID" value="GMH66483.1"/>
    <property type="molecule type" value="Genomic_DNA"/>
</dbReference>
<organism evidence="4 5">
    <name type="scientific">Triparma strigata</name>
    <dbReference type="NCBI Taxonomy" id="1606541"/>
    <lineage>
        <taxon>Eukaryota</taxon>
        <taxon>Sar</taxon>
        <taxon>Stramenopiles</taxon>
        <taxon>Ochrophyta</taxon>
        <taxon>Bolidophyceae</taxon>
        <taxon>Parmales</taxon>
        <taxon>Triparmaceae</taxon>
        <taxon>Triparma</taxon>
    </lineage>
</organism>
<accession>A0A9W7E5K4</accession>
<evidence type="ECO:0000256" key="1">
    <source>
        <dbReference type="ARBA" id="ARBA00007129"/>
    </source>
</evidence>
<dbReference type="PANTHER" id="PTHR16517:SF7">
    <property type="entry name" value="PROTEIN KING TUBBY"/>
    <property type="match status" value="1"/>
</dbReference>
<dbReference type="SUPFAM" id="SSF54518">
    <property type="entry name" value="Tubby C-terminal domain-like"/>
    <property type="match status" value="1"/>
</dbReference>
<protein>
    <recommendedName>
        <fullName evidence="3">Tubby C-terminal domain-containing protein</fullName>
    </recommendedName>
</protein>
<dbReference type="PANTHER" id="PTHR16517">
    <property type="entry name" value="TUBBY-RELATED"/>
    <property type="match status" value="1"/>
</dbReference>
<feature type="compositionally biased region" description="Acidic residues" evidence="2">
    <location>
        <begin position="16"/>
        <end position="26"/>
    </location>
</feature>
<proteinExistence type="inferred from homology"/>
<evidence type="ECO:0000256" key="2">
    <source>
        <dbReference type="SAM" id="MobiDB-lite"/>
    </source>
</evidence>
<dbReference type="Proteomes" id="UP001165085">
    <property type="component" value="Unassembled WGS sequence"/>
</dbReference>
<feature type="region of interest" description="Disordered" evidence="2">
    <location>
        <begin position="1"/>
        <end position="197"/>
    </location>
</feature>
<gene>
    <name evidence="4" type="ORF">TrST_g3016</name>
</gene>
<dbReference type="OrthoDB" id="8775810at2759"/>
<evidence type="ECO:0000313" key="5">
    <source>
        <dbReference type="Proteomes" id="UP001165085"/>
    </source>
</evidence>
<sequence>MSEEKFDHEEKRDSSDDGGDGAEDLNESLQQSPKIFGMSGPGEEGMEEDFTEYGVPKRGFSLDDDDDEGKNDDQEDGKEGDEPSYAPPPSSAAGKKKKKKKRQTLPPPSAPPPKHLPPPSNPPPSDIKKRQSVRKAKKEGSAYGGEDGYSNHADPTREERLEPAAVRPGSTKRHQKGGSQYSGEDGYGVDGGEEKERDEEAIAMRRHRREMFQTLPLTVSPFSGLTTNLVQCVIIREKGGGGLFLPSYTLFFQGQDTPAIVAVLQGANRTTNYHMFDMTRGVLTSKLSKKSGNYMGKLRSNFKKTENCLYTNNSTKEEVASIVFERPNIIAQLKEGSQPRKLHILLPQHDKNGCSVPVMNDSTYDKRDVKSQILQQAANGDDQFYQLETKEPVFENGNYRLNFHGRVTIPSVKNYQLTSVNDIHEVICQFGKVGEHRFHLDYKFPLNAFQAFAIALTQFSL</sequence>
<comment type="similarity">
    <text evidence="1">Belongs to the TUB family.</text>
</comment>
<dbReference type="InterPro" id="IPR000007">
    <property type="entry name" value="Tubby_C"/>
</dbReference>
<evidence type="ECO:0000259" key="3">
    <source>
        <dbReference type="Pfam" id="PF01167"/>
    </source>
</evidence>